<dbReference type="AlphaFoldDB" id="A0AAN8JE69"/>
<dbReference type="Gene3D" id="3.60.10.10">
    <property type="entry name" value="Endonuclease/exonuclease/phosphatase"/>
    <property type="match status" value="1"/>
</dbReference>
<feature type="domain" description="Endonuclease/exonuclease/phosphatase" evidence="4">
    <location>
        <begin position="50"/>
        <end position="320"/>
    </location>
</feature>
<organism evidence="5 6">
    <name type="scientific">Patella caerulea</name>
    <name type="common">Rayed Mediterranean limpet</name>
    <dbReference type="NCBI Taxonomy" id="87958"/>
    <lineage>
        <taxon>Eukaryota</taxon>
        <taxon>Metazoa</taxon>
        <taxon>Spiralia</taxon>
        <taxon>Lophotrochozoa</taxon>
        <taxon>Mollusca</taxon>
        <taxon>Gastropoda</taxon>
        <taxon>Patellogastropoda</taxon>
        <taxon>Patelloidea</taxon>
        <taxon>Patellidae</taxon>
        <taxon>Patella</taxon>
    </lineage>
</organism>
<name>A0AAN8JE69_PATCE</name>
<dbReference type="InterPro" id="IPR036691">
    <property type="entry name" value="Endo/exonu/phosph_ase_sf"/>
</dbReference>
<comment type="caution">
    <text evidence="5">The sequence shown here is derived from an EMBL/GenBank/DDBJ whole genome shotgun (WGS) entry which is preliminary data.</text>
</comment>
<dbReference type="Pfam" id="PF03372">
    <property type="entry name" value="Exo_endo_phos"/>
    <property type="match status" value="1"/>
</dbReference>
<evidence type="ECO:0000313" key="6">
    <source>
        <dbReference type="Proteomes" id="UP001347796"/>
    </source>
</evidence>
<keyword evidence="6" id="KW-1185">Reference proteome</keyword>
<dbReference type="GO" id="GO:0000175">
    <property type="term" value="F:3'-5'-RNA exonuclease activity"/>
    <property type="evidence" value="ECO:0007669"/>
    <property type="project" value="TreeGrafter"/>
</dbReference>
<dbReference type="Proteomes" id="UP001347796">
    <property type="component" value="Unassembled WGS sequence"/>
</dbReference>
<dbReference type="PANTHER" id="PTHR12121">
    <property type="entry name" value="CARBON CATABOLITE REPRESSOR PROTEIN 4"/>
    <property type="match status" value="1"/>
</dbReference>
<evidence type="ECO:0000313" key="5">
    <source>
        <dbReference type="EMBL" id="KAK6173598.1"/>
    </source>
</evidence>
<dbReference type="EMBL" id="JAZGQO010000011">
    <property type="protein sequence ID" value="KAK6173598.1"/>
    <property type="molecule type" value="Genomic_DNA"/>
</dbReference>
<dbReference type="SUPFAM" id="SSF56219">
    <property type="entry name" value="DNase I-like"/>
    <property type="match status" value="1"/>
</dbReference>
<dbReference type="GO" id="GO:0006139">
    <property type="term" value="P:nucleobase-containing compound metabolic process"/>
    <property type="evidence" value="ECO:0007669"/>
    <property type="project" value="UniProtKB-ARBA"/>
</dbReference>
<sequence length="331" mass="37658">MSNHHEKRYQKERSEKNLPPLFKRQLFKVDLSRNCVSSSSEIEQPSFRIMQWNLLAQALSKGGDNFILCPPDALVWDIRKLHIMEEILTPDPTIVCLQEVDHFKYIETELGKAGYKGTFFPKPFSPCLDITPNYGPDGCAIFWKSDAVDVINIKSVIIKEPTGYETNQVCIVIHMKLKQSNNRELFVAATHLKAKKGYDQVRHLQSKFIDKLLKETCGDSPVILCGDFNADPSEKAYKELMSSGLELSSAYTFLSDNLEEPPFTTTKVRGSPLGPVTYCRTIDFVLFSKNKLAVSSILKFPTEEEIGEKRLPSFNYPSDHLSLVCDFQFKK</sequence>
<proteinExistence type="inferred from homology"/>
<gene>
    <name evidence="5" type="ORF">SNE40_017019</name>
</gene>
<keyword evidence="2" id="KW-0378">Hydrolase</keyword>
<dbReference type="InterPro" id="IPR005135">
    <property type="entry name" value="Endo/exonuclease/phosphatase"/>
</dbReference>
<evidence type="ECO:0000259" key="4">
    <source>
        <dbReference type="Pfam" id="PF03372"/>
    </source>
</evidence>
<dbReference type="PANTHER" id="PTHR12121:SF45">
    <property type="entry name" value="NOCTURNIN"/>
    <property type="match status" value="1"/>
</dbReference>
<protein>
    <recommendedName>
        <fullName evidence="3">Nocturnin</fullName>
    </recommendedName>
</protein>
<evidence type="ECO:0000256" key="2">
    <source>
        <dbReference type="ARBA" id="ARBA00022801"/>
    </source>
</evidence>
<reference evidence="5 6" key="1">
    <citation type="submission" date="2024-01" db="EMBL/GenBank/DDBJ databases">
        <title>The genome of the rayed Mediterranean limpet Patella caerulea (Linnaeus, 1758).</title>
        <authorList>
            <person name="Anh-Thu Weber A."/>
            <person name="Halstead-Nussloch G."/>
        </authorList>
    </citation>
    <scope>NUCLEOTIDE SEQUENCE [LARGE SCALE GENOMIC DNA]</scope>
    <source>
        <strain evidence="5">AATW-2023a</strain>
        <tissue evidence="5">Whole specimen</tissue>
    </source>
</reference>
<evidence type="ECO:0000256" key="1">
    <source>
        <dbReference type="ARBA" id="ARBA00010774"/>
    </source>
</evidence>
<dbReference type="InterPro" id="IPR050410">
    <property type="entry name" value="CCR4/nocturin_mRNA_transcr"/>
</dbReference>
<evidence type="ECO:0000256" key="3">
    <source>
        <dbReference type="ARBA" id="ARBA00023807"/>
    </source>
</evidence>
<comment type="similarity">
    <text evidence="1">Belongs to the CCR4/nocturin family.</text>
</comment>
<accession>A0AAN8JE69</accession>